<evidence type="ECO:0000313" key="1">
    <source>
        <dbReference type="EMBL" id="KAI3775886.1"/>
    </source>
</evidence>
<proteinExistence type="predicted"/>
<protein>
    <submittedName>
        <fullName evidence="1">Uncharacterized protein</fullName>
    </submittedName>
</protein>
<keyword evidence="2" id="KW-1185">Reference proteome</keyword>
<reference evidence="1 2" key="2">
    <citation type="journal article" date="2022" name="Mol. Ecol. Resour.">
        <title>The genomes of chicory, endive, great burdock and yacon provide insights into Asteraceae paleo-polyploidization history and plant inulin production.</title>
        <authorList>
            <person name="Fan W."/>
            <person name="Wang S."/>
            <person name="Wang H."/>
            <person name="Wang A."/>
            <person name="Jiang F."/>
            <person name="Liu H."/>
            <person name="Zhao H."/>
            <person name="Xu D."/>
            <person name="Zhang Y."/>
        </authorList>
    </citation>
    <scope>NUCLEOTIDE SEQUENCE [LARGE SCALE GENOMIC DNA]</scope>
    <source>
        <strain evidence="2">cv. Yunnan</strain>
        <tissue evidence="1">Leaves</tissue>
    </source>
</reference>
<reference evidence="2" key="1">
    <citation type="journal article" date="2022" name="Mol. Ecol. Resour.">
        <title>The genomes of chicory, endive, great burdock and yacon provide insights into Asteraceae palaeo-polyploidization history and plant inulin production.</title>
        <authorList>
            <person name="Fan W."/>
            <person name="Wang S."/>
            <person name="Wang H."/>
            <person name="Wang A."/>
            <person name="Jiang F."/>
            <person name="Liu H."/>
            <person name="Zhao H."/>
            <person name="Xu D."/>
            <person name="Zhang Y."/>
        </authorList>
    </citation>
    <scope>NUCLEOTIDE SEQUENCE [LARGE SCALE GENOMIC DNA]</scope>
    <source>
        <strain evidence="2">cv. Yunnan</strain>
    </source>
</reference>
<sequence length="195" mass="22244">MRKNFGFCFFVFEEHKGTIPVVLSLFGSLGFVFVVVFSLFKVMGYEIEDEDKTPPRAKSRVPGVTVGVAPSFRSAERAEKRKEFHMKLEQKHQALEAEKIEHEMRTKEEEEAAIKELRKGLFVKAHPVPSFYYEEPPPKFEPKKIPVTRAKSPNLTRGRSCNGTRHLSMDGKGSPSRVTPLKGRRSVTPNPKRNK</sequence>
<comment type="caution">
    <text evidence="1">The sequence shown here is derived from an EMBL/GenBank/DDBJ whole genome shotgun (WGS) entry which is preliminary data.</text>
</comment>
<organism evidence="1 2">
    <name type="scientific">Smallanthus sonchifolius</name>
    <dbReference type="NCBI Taxonomy" id="185202"/>
    <lineage>
        <taxon>Eukaryota</taxon>
        <taxon>Viridiplantae</taxon>
        <taxon>Streptophyta</taxon>
        <taxon>Embryophyta</taxon>
        <taxon>Tracheophyta</taxon>
        <taxon>Spermatophyta</taxon>
        <taxon>Magnoliopsida</taxon>
        <taxon>eudicotyledons</taxon>
        <taxon>Gunneridae</taxon>
        <taxon>Pentapetalae</taxon>
        <taxon>asterids</taxon>
        <taxon>campanulids</taxon>
        <taxon>Asterales</taxon>
        <taxon>Asteraceae</taxon>
        <taxon>Asteroideae</taxon>
        <taxon>Heliantheae alliance</taxon>
        <taxon>Millerieae</taxon>
        <taxon>Smallanthus</taxon>
    </lineage>
</organism>
<dbReference type="EMBL" id="CM042032">
    <property type="protein sequence ID" value="KAI3775886.1"/>
    <property type="molecule type" value="Genomic_DNA"/>
</dbReference>
<evidence type="ECO:0000313" key="2">
    <source>
        <dbReference type="Proteomes" id="UP001056120"/>
    </source>
</evidence>
<dbReference type="Proteomes" id="UP001056120">
    <property type="component" value="Linkage Group LG15"/>
</dbReference>
<name>A0ACB9FYL4_9ASTR</name>
<gene>
    <name evidence="1" type="ORF">L1987_45643</name>
</gene>
<accession>A0ACB9FYL4</accession>